<feature type="compositionally biased region" description="Polar residues" evidence="6">
    <location>
        <begin position="158"/>
        <end position="169"/>
    </location>
</feature>
<dbReference type="GO" id="GO:0016020">
    <property type="term" value="C:membrane"/>
    <property type="evidence" value="ECO:0007669"/>
    <property type="project" value="UniProtKB-SubCell"/>
</dbReference>
<dbReference type="Pfam" id="PF01679">
    <property type="entry name" value="Pmp3"/>
    <property type="match status" value="1"/>
</dbReference>
<dbReference type="EMBL" id="ML976732">
    <property type="protein sequence ID" value="KAF1967492.1"/>
    <property type="molecule type" value="Genomic_DNA"/>
</dbReference>
<evidence type="ECO:0000313" key="8">
    <source>
        <dbReference type="EMBL" id="KAF1967492.1"/>
    </source>
</evidence>
<evidence type="ECO:0000256" key="5">
    <source>
        <dbReference type="ARBA" id="ARBA00023136"/>
    </source>
</evidence>
<evidence type="ECO:0000256" key="7">
    <source>
        <dbReference type="SAM" id="Phobius"/>
    </source>
</evidence>
<feature type="transmembrane region" description="Helical" evidence="7">
    <location>
        <begin position="33"/>
        <end position="56"/>
    </location>
</feature>
<feature type="region of interest" description="Disordered" evidence="6">
    <location>
        <begin position="214"/>
        <end position="233"/>
    </location>
</feature>
<evidence type="ECO:0000313" key="9">
    <source>
        <dbReference type="Proteomes" id="UP000800036"/>
    </source>
</evidence>
<dbReference type="AlphaFoldDB" id="A0A6A5UUR1"/>
<feature type="region of interest" description="Disordered" evidence="6">
    <location>
        <begin position="182"/>
        <end position="207"/>
    </location>
</feature>
<reference evidence="8" key="1">
    <citation type="journal article" date="2020" name="Stud. Mycol.">
        <title>101 Dothideomycetes genomes: a test case for predicting lifestyles and emergence of pathogens.</title>
        <authorList>
            <person name="Haridas S."/>
            <person name="Albert R."/>
            <person name="Binder M."/>
            <person name="Bloem J."/>
            <person name="Labutti K."/>
            <person name="Salamov A."/>
            <person name="Andreopoulos B."/>
            <person name="Baker S."/>
            <person name="Barry K."/>
            <person name="Bills G."/>
            <person name="Bluhm B."/>
            <person name="Cannon C."/>
            <person name="Castanera R."/>
            <person name="Culley D."/>
            <person name="Daum C."/>
            <person name="Ezra D."/>
            <person name="Gonzalez J."/>
            <person name="Henrissat B."/>
            <person name="Kuo A."/>
            <person name="Liang C."/>
            <person name="Lipzen A."/>
            <person name="Lutzoni F."/>
            <person name="Magnuson J."/>
            <person name="Mondo S."/>
            <person name="Nolan M."/>
            <person name="Ohm R."/>
            <person name="Pangilinan J."/>
            <person name="Park H.-J."/>
            <person name="Ramirez L."/>
            <person name="Alfaro M."/>
            <person name="Sun H."/>
            <person name="Tritt A."/>
            <person name="Yoshinaga Y."/>
            <person name="Zwiers L.-H."/>
            <person name="Turgeon B."/>
            <person name="Goodwin S."/>
            <person name="Spatafora J."/>
            <person name="Crous P."/>
            <person name="Grigoriev I."/>
        </authorList>
    </citation>
    <scope>NUCLEOTIDE SEQUENCE</scope>
    <source>
        <strain evidence="8">CBS 107.79</strain>
    </source>
</reference>
<evidence type="ECO:0000256" key="4">
    <source>
        <dbReference type="ARBA" id="ARBA00022989"/>
    </source>
</evidence>
<organism evidence="8 9">
    <name type="scientific">Bimuria novae-zelandiae CBS 107.79</name>
    <dbReference type="NCBI Taxonomy" id="1447943"/>
    <lineage>
        <taxon>Eukaryota</taxon>
        <taxon>Fungi</taxon>
        <taxon>Dikarya</taxon>
        <taxon>Ascomycota</taxon>
        <taxon>Pezizomycotina</taxon>
        <taxon>Dothideomycetes</taxon>
        <taxon>Pleosporomycetidae</taxon>
        <taxon>Pleosporales</taxon>
        <taxon>Massarineae</taxon>
        <taxon>Didymosphaeriaceae</taxon>
        <taxon>Bimuria</taxon>
    </lineage>
</organism>
<sequence>MPDTPWWIFCKIMFAIIFPPIGTLFVAGPSPDAWVNVYLTLLGWIPGVIHALYLIVTFHRRQAARERGQLNLDLPPPKWGIWSRSVLIGDEDEPTRPADIENPDIPKSHRKGKQPLRVRIADPSDSGEAIGTPGPEVANTPPPLSIVSTPVHGLPTHGVSQVTQSSKTQVGVEEYKMQDLTPCSLSPTLGRTTPDQPSSSSSSASLFFDNHTMVAEHPLTPPPWSPDVVPDLR</sequence>
<dbReference type="InterPro" id="IPR000612">
    <property type="entry name" value="PMP3"/>
</dbReference>
<evidence type="ECO:0000256" key="3">
    <source>
        <dbReference type="ARBA" id="ARBA00022692"/>
    </source>
</evidence>
<accession>A0A6A5UUR1</accession>
<dbReference type="PANTHER" id="PTHR21659">
    <property type="entry name" value="HYDROPHOBIC PROTEIN RCI2 LOW TEMPERATURE AND SALT RESPONSIVE PROTEIN LTI6 -RELATED"/>
    <property type="match status" value="1"/>
</dbReference>
<feature type="compositionally biased region" description="Polar residues" evidence="6">
    <location>
        <begin position="182"/>
        <end position="197"/>
    </location>
</feature>
<keyword evidence="4 7" id="KW-1133">Transmembrane helix</keyword>
<keyword evidence="5 7" id="KW-0472">Membrane</keyword>
<comment type="subcellular location">
    <subcellularLocation>
        <location evidence="1">Membrane</location>
    </subcellularLocation>
</comment>
<gene>
    <name evidence="8" type="ORF">BU23DRAFT_573230</name>
</gene>
<keyword evidence="9" id="KW-1185">Reference proteome</keyword>
<comment type="similarity">
    <text evidence="2">Belongs to the UPF0057 (PMP3) family.</text>
</comment>
<protein>
    <submittedName>
        <fullName evidence="8">Uncharacterized protein</fullName>
    </submittedName>
</protein>
<proteinExistence type="inferred from homology"/>
<feature type="compositionally biased region" description="Basic and acidic residues" evidence="6">
    <location>
        <begin position="94"/>
        <end position="107"/>
    </location>
</feature>
<feature type="transmembrane region" description="Helical" evidence="7">
    <location>
        <begin position="7"/>
        <end position="27"/>
    </location>
</feature>
<dbReference type="OrthoDB" id="2802411at2759"/>
<evidence type="ECO:0000256" key="1">
    <source>
        <dbReference type="ARBA" id="ARBA00004370"/>
    </source>
</evidence>
<evidence type="ECO:0000256" key="6">
    <source>
        <dbReference type="SAM" id="MobiDB-lite"/>
    </source>
</evidence>
<name>A0A6A5UUR1_9PLEO</name>
<dbReference type="Proteomes" id="UP000800036">
    <property type="component" value="Unassembled WGS sequence"/>
</dbReference>
<keyword evidence="3 7" id="KW-0812">Transmembrane</keyword>
<feature type="region of interest" description="Disordered" evidence="6">
    <location>
        <begin position="92"/>
        <end position="169"/>
    </location>
</feature>
<dbReference type="PANTHER" id="PTHR21659:SF42">
    <property type="entry name" value="UPF0057 MEMBRANE PROTEIN ZK632.10-RELATED"/>
    <property type="match status" value="1"/>
</dbReference>
<evidence type="ECO:0000256" key="2">
    <source>
        <dbReference type="ARBA" id="ARBA00009530"/>
    </source>
</evidence>